<dbReference type="PANTHER" id="PTHR43711">
    <property type="entry name" value="TWO-COMPONENT HISTIDINE KINASE"/>
    <property type="match status" value="1"/>
</dbReference>
<feature type="region of interest" description="Disordered" evidence="7">
    <location>
        <begin position="440"/>
        <end position="489"/>
    </location>
</feature>
<dbReference type="CDD" id="cd00082">
    <property type="entry name" value="HisKA"/>
    <property type="match status" value="1"/>
</dbReference>
<dbReference type="Pfam" id="PF08448">
    <property type="entry name" value="PAS_4"/>
    <property type="match status" value="1"/>
</dbReference>
<keyword evidence="4" id="KW-0808">Transferase</keyword>
<dbReference type="InterPro" id="IPR013655">
    <property type="entry name" value="PAS_fold_3"/>
</dbReference>
<dbReference type="InterPro" id="IPR000700">
    <property type="entry name" value="PAS-assoc_C"/>
</dbReference>
<dbReference type="InterPro" id="IPR000014">
    <property type="entry name" value="PAS"/>
</dbReference>
<dbReference type="EMBL" id="BAAADV010000003">
    <property type="protein sequence ID" value="GAA0673309.1"/>
    <property type="molecule type" value="Genomic_DNA"/>
</dbReference>
<dbReference type="InterPro" id="IPR004358">
    <property type="entry name" value="Sig_transdc_His_kin-like_C"/>
</dbReference>
<dbReference type="Gene3D" id="1.10.287.130">
    <property type="match status" value="1"/>
</dbReference>
<dbReference type="GO" id="GO:0000155">
    <property type="term" value="F:phosphorelay sensor kinase activity"/>
    <property type="evidence" value="ECO:0007669"/>
    <property type="project" value="InterPro"/>
</dbReference>
<keyword evidence="3" id="KW-0597">Phosphoprotein</keyword>
<keyword evidence="6" id="KW-0902">Two-component regulatory system</keyword>
<dbReference type="PANTHER" id="PTHR43711:SF1">
    <property type="entry name" value="HISTIDINE KINASE 1"/>
    <property type="match status" value="1"/>
</dbReference>
<evidence type="ECO:0000313" key="11">
    <source>
        <dbReference type="EMBL" id="GAA0673309.1"/>
    </source>
</evidence>
<dbReference type="SMART" id="SM00387">
    <property type="entry name" value="HATPase_c"/>
    <property type="match status" value="1"/>
</dbReference>
<feature type="domain" description="Histidine kinase" evidence="8">
    <location>
        <begin position="263"/>
        <end position="447"/>
    </location>
</feature>
<evidence type="ECO:0000256" key="3">
    <source>
        <dbReference type="ARBA" id="ARBA00022553"/>
    </source>
</evidence>
<evidence type="ECO:0000259" key="8">
    <source>
        <dbReference type="PROSITE" id="PS50109"/>
    </source>
</evidence>
<dbReference type="Pfam" id="PF02518">
    <property type="entry name" value="HATPase_c"/>
    <property type="match status" value="1"/>
</dbReference>
<dbReference type="RefSeq" id="WP_343773895.1">
    <property type="nucleotide sequence ID" value="NZ_BAAADV010000003.1"/>
</dbReference>
<dbReference type="Gene3D" id="3.30.450.20">
    <property type="entry name" value="PAS domain"/>
    <property type="match status" value="2"/>
</dbReference>
<evidence type="ECO:0000256" key="4">
    <source>
        <dbReference type="ARBA" id="ARBA00022679"/>
    </source>
</evidence>
<dbReference type="Proteomes" id="UP001500420">
    <property type="component" value="Unassembled WGS sequence"/>
</dbReference>
<feature type="domain" description="PAC" evidence="10">
    <location>
        <begin position="189"/>
        <end position="252"/>
    </location>
</feature>
<keyword evidence="5" id="KW-0418">Kinase</keyword>
<dbReference type="PROSITE" id="PS50109">
    <property type="entry name" value="HIS_KIN"/>
    <property type="match status" value="1"/>
</dbReference>
<dbReference type="SUPFAM" id="SSF55874">
    <property type="entry name" value="ATPase domain of HSP90 chaperone/DNA topoisomerase II/histidine kinase"/>
    <property type="match status" value="1"/>
</dbReference>
<evidence type="ECO:0000313" key="12">
    <source>
        <dbReference type="Proteomes" id="UP001500420"/>
    </source>
</evidence>
<evidence type="ECO:0000256" key="5">
    <source>
        <dbReference type="ARBA" id="ARBA00022777"/>
    </source>
</evidence>
<dbReference type="InterPro" id="IPR005467">
    <property type="entry name" value="His_kinase_dom"/>
</dbReference>
<gene>
    <name evidence="11" type="ORF">GCM10009020_20380</name>
</gene>
<evidence type="ECO:0000256" key="6">
    <source>
        <dbReference type="ARBA" id="ARBA00023012"/>
    </source>
</evidence>
<dbReference type="PROSITE" id="PS50113">
    <property type="entry name" value="PAC"/>
    <property type="match status" value="1"/>
</dbReference>
<dbReference type="EC" id="2.7.13.3" evidence="2"/>
<dbReference type="Pfam" id="PF08447">
    <property type="entry name" value="PAS_3"/>
    <property type="match status" value="1"/>
</dbReference>
<dbReference type="NCBIfam" id="TIGR00229">
    <property type="entry name" value="sensory_box"/>
    <property type="match status" value="2"/>
</dbReference>
<sequence length="489" mass="52802">MSDRGSERALSDAFAAAVDAGPGTVYRRVADGAQPIRAASDGIAALTGCDADALAGDDRGWLDVVHPEDREHLRERVADVAPGERVEATYRIQTAGGDERWVDDRFSVASDGASIEGVALDATESVAQARADAAMLDGIFESVPVHIYVKDAAGRHRKVSDFLERSDELVGKRDADLEFVDEEHGRQATEADMRVIETGEPILDEEEYLPEIDHWNLSSKVPLHDASGDVTGLIGVTRRITERKRAQQELERKTERLEDFADVVSHDIRNPLSVARGYVDLARGAEDREEYLEEVADSLDRADAIVDDVLALSRHDRIELDEEVVSLTGVARSAWRSVTTASATLELPDEDVDLIADRSQLSRLLENLFRNSVEHGGDGVTIAVEATADGFAVEDDGPGIPPEKREKVFEMAYTTEESGSGLGLGIVAEVADAHGWSVEAVEGTGEVVEGERGGAERPTGSRSSDDGRGSSSGARFEITGVRRSGEEDS</sequence>
<evidence type="ECO:0000256" key="2">
    <source>
        <dbReference type="ARBA" id="ARBA00012438"/>
    </source>
</evidence>
<proteinExistence type="predicted"/>
<feature type="domain" description="PAS" evidence="9">
    <location>
        <begin position="10"/>
        <end position="84"/>
    </location>
</feature>
<organism evidence="11 12">
    <name type="scientific">Natronoarchaeum mannanilyticum</name>
    <dbReference type="NCBI Taxonomy" id="926360"/>
    <lineage>
        <taxon>Archaea</taxon>
        <taxon>Methanobacteriati</taxon>
        <taxon>Methanobacteriota</taxon>
        <taxon>Stenosarchaea group</taxon>
        <taxon>Halobacteria</taxon>
        <taxon>Halobacteriales</taxon>
        <taxon>Natronoarchaeaceae</taxon>
    </lineage>
</organism>
<evidence type="ECO:0000256" key="1">
    <source>
        <dbReference type="ARBA" id="ARBA00000085"/>
    </source>
</evidence>
<comment type="caution">
    <text evidence="11">The sequence shown here is derived from an EMBL/GenBank/DDBJ whole genome shotgun (WGS) entry which is preliminary data.</text>
</comment>
<accession>A0AAV3TAB4</accession>
<dbReference type="CDD" id="cd00075">
    <property type="entry name" value="HATPase"/>
    <property type="match status" value="1"/>
</dbReference>
<dbReference type="AlphaFoldDB" id="A0AAV3TAB4"/>
<dbReference type="SMART" id="SM00388">
    <property type="entry name" value="HisKA"/>
    <property type="match status" value="1"/>
</dbReference>
<dbReference type="SUPFAM" id="SSF55785">
    <property type="entry name" value="PYP-like sensor domain (PAS domain)"/>
    <property type="match status" value="2"/>
</dbReference>
<dbReference type="PRINTS" id="PR00344">
    <property type="entry name" value="BCTRLSENSOR"/>
</dbReference>
<dbReference type="Gene3D" id="3.30.565.10">
    <property type="entry name" value="Histidine kinase-like ATPase, C-terminal domain"/>
    <property type="match status" value="1"/>
</dbReference>
<dbReference type="InterPro" id="IPR013656">
    <property type="entry name" value="PAS_4"/>
</dbReference>
<dbReference type="InterPro" id="IPR003661">
    <property type="entry name" value="HisK_dim/P_dom"/>
</dbReference>
<dbReference type="InterPro" id="IPR036890">
    <property type="entry name" value="HATPase_C_sf"/>
</dbReference>
<evidence type="ECO:0000256" key="7">
    <source>
        <dbReference type="SAM" id="MobiDB-lite"/>
    </source>
</evidence>
<dbReference type="InterPro" id="IPR035965">
    <property type="entry name" value="PAS-like_dom_sf"/>
</dbReference>
<protein>
    <recommendedName>
        <fullName evidence="2">histidine kinase</fullName>
        <ecNumber evidence="2">2.7.13.3</ecNumber>
    </recommendedName>
</protein>
<dbReference type="SUPFAM" id="SSF47384">
    <property type="entry name" value="Homodimeric domain of signal transducing histidine kinase"/>
    <property type="match status" value="1"/>
</dbReference>
<dbReference type="Pfam" id="PF00512">
    <property type="entry name" value="HisKA"/>
    <property type="match status" value="1"/>
</dbReference>
<evidence type="ECO:0000259" key="9">
    <source>
        <dbReference type="PROSITE" id="PS50112"/>
    </source>
</evidence>
<dbReference type="InterPro" id="IPR050736">
    <property type="entry name" value="Sensor_HK_Regulatory"/>
</dbReference>
<dbReference type="InterPro" id="IPR003594">
    <property type="entry name" value="HATPase_dom"/>
</dbReference>
<reference evidence="11 12" key="1">
    <citation type="journal article" date="2019" name="Int. J. Syst. Evol. Microbiol.">
        <title>The Global Catalogue of Microorganisms (GCM) 10K type strain sequencing project: providing services to taxonomists for standard genome sequencing and annotation.</title>
        <authorList>
            <consortium name="The Broad Institute Genomics Platform"/>
            <consortium name="The Broad Institute Genome Sequencing Center for Infectious Disease"/>
            <person name="Wu L."/>
            <person name="Ma J."/>
        </authorList>
    </citation>
    <scope>NUCLEOTIDE SEQUENCE [LARGE SCALE GENOMIC DNA]</scope>
    <source>
        <strain evidence="11 12">JCM 16328</strain>
    </source>
</reference>
<name>A0AAV3TAB4_9EURY</name>
<evidence type="ECO:0000259" key="10">
    <source>
        <dbReference type="PROSITE" id="PS50113"/>
    </source>
</evidence>
<comment type="catalytic activity">
    <reaction evidence="1">
        <text>ATP + protein L-histidine = ADP + protein N-phospho-L-histidine.</text>
        <dbReference type="EC" id="2.7.13.3"/>
    </reaction>
</comment>
<dbReference type="CDD" id="cd00130">
    <property type="entry name" value="PAS"/>
    <property type="match status" value="1"/>
</dbReference>
<keyword evidence="12" id="KW-1185">Reference proteome</keyword>
<dbReference type="InterPro" id="IPR036097">
    <property type="entry name" value="HisK_dim/P_sf"/>
</dbReference>
<dbReference type="PROSITE" id="PS50112">
    <property type="entry name" value="PAS"/>
    <property type="match status" value="1"/>
</dbReference>